<dbReference type="SUPFAM" id="SSF48452">
    <property type="entry name" value="TPR-like"/>
    <property type="match status" value="1"/>
</dbReference>
<dbReference type="SUPFAM" id="SSF55874">
    <property type="entry name" value="ATPase domain of HSP90 chaperone/DNA topoisomerase II/histidine kinase"/>
    <property type="match status" value="1"/>
</dbReference>
<reference evidence="12 13" key="1">
    <citation type="journal article" date="2021" name="Int. J. Syst. Evol. Microbiol.">
        <title>Faecalibacter bovis sp. nov., isolated from cow faeces.</title>
        <authorList>
            <person name="Li F."/>
            <person name="Zhao W."/>
            <person name="Hong Q."/>
            <person name="Shao Q."/>
            <person name="Song J."/>
            <person name="Yang S."/>
        </authorList>
    </citation>
    <scope>NUCLEOTIDE SEQUENCE [LARGE SCALE GENOMIC DNA]</scope>
    <source>
        <strain evidence="12 13">ZY171143</strain>
    </source>
</reference>
<evidence type="ECO:0000313" key="12">
    <source>
        <dbReference type="EMBL" id="QTV05938.1"/>
    </source>
</evidence>
<proteinExistence type="predicted"/>
<evidence type="ECO:0000256" key="5">
    <source>
        <dbReference type="ARBA" id="ARBA00022741"/>
    </source>
</evidence>
<dbReference type="Pfam" id="PF07730">
    <property type="entry name" value="HisKA_3"/>
    <property type="match status" value="1"/>
</dbReference>
<evidence type="ECO:0000256" key="1">
    <source>
        <dbReference type="ARBA" id="ARBA00000085"/>
    </source>
</evidence>
<keyword evidence="3" id="KW-0597">Phosphoprotein</keyword>
<dbReference type="InterPro" id="IPR003594">
    <property type="entry name" value="HATPase_dom"/>
</dbReference>
<evidence type="ECO:0000256" key="6">
    <source>
        <dbReference type="ARBA" id="ARBA00022777"/>
    </source>
</evidence>
<dbReference type="Gene3D" id="3.30.565.10">
    <property type="entry name" value="Histidine kinase-like ATPase, C-terminal domain"/>
    <property type="match status" value="1"/>
</dbReference>
<feature type="domain" description="Signal transduction histidine kinase subgroup 3 dimerisation and phosphoacceptor" evidence="11">
    <location>
        <begin position="341"/>
        <end position="371"/>
    </location>
</feature>
<dbReference type="EC" id="2.7.13.3" evidence="2"/>
<dbReference type="Gene3D" id="1.20.5.1930">
    <property type="match status" value="1"/>
</dbReference>
<dbReference type="RefSeq" id="WP_230476580.1">
    <property type="nucleotide sequence ID" value="NZ_CP072842.1"/>
</dbReference>
<dbReference type="InterPro" id="IPR011712">
    <property type="entry name" value="Sig_transdc_His_kin_sub3_dim/P"/>
</dbReference>
<organism evidence="12 13">
    <name type="scientific">Faecalibacter bovis</name>
    <dbReference type="NCBI Taxonomy" id="2898187"/>
    <lineage>
        <taxon>Bacteria</taxon>
        <taxon>Pseudomonadati</taxon>
        <taxon>Bacteroidota</taxon>
        <taxon>Flavobacteriia</taxon>
        <taxon>Flavobacteriales</taxon>
        <taxon>Weeksellaceae</taxon>
        <taxon>Faecalibacter</taxon>
    </lineage>
</organism>
<keyword evidence="9" id="KW-0472">Membrane</keyword>
<evidence type="ECO:0000256" key="2">
    <source>
        <dbReference type="ARBA" id="ARBA00012438"/>
    </source>
</evidence>
<keyword evidence="7" id="KW-0067">ATP-binding</keyword>
<reference evidence="13" key="2">
    <citation type="submission" date="2021-04" db="EMBL/GenBank/DDBJ databases">
        <title>Taxonomy of Flavobacteriaceae bacterium ZY171143.</title>
        <authorList>
            <person name="Li F."/>
        </authorList>
    </citation>
    <scope>NUCLEOTIDE SEQUENCE [LARGE SCALE GENOMIC DNA]</scope>
    <source>
        <strain evidence="13">ZY171143</strain>
    </source>
</reference>
<keyword evidence="9" id="KW-0812">Transmembrane</keyword>
<keyword evidence="8" id="KW-0902">Two-component regulatory system</keyword>
<evidence type="ECO:0000256" key="9">
    <source>
        <dbReference type="SAM" id="Phobius"/>
    </source>
</evidence>
<keyword evidence="13" id="KW-1185">Reference proteome</keyword>
<evidence type="ECO:0000256" key="4">
    <source>
        <dbReference type="ARBA" id="ARBA00022679"/>
    </source>
</evidence>
<evidence type="ECO:0000256" key="3">
    <source>
        <dbReference type="ARBA" id="ARBA00022553"/>
    </source>
</evidence>
<keyword evidence="4" id="KW-0808">Transferase</keyword>
<evidence type="ECO:0000256" key="8">
    <source>
        <dbReference type="ARBA" id="ARBA00023012"/>
    </source>
</evidence>
<dbReference type="PANTHER" id="PTHR24421:SF10">
    <property type="entry name" value="NITRATE_NITRITE SENSOR PROTEIN NARQ"/>
    <property type="match status" value="1"/>
</dbReference>
<dbReference type="InterPro" id="IPR036890">
    <property type="entry name" value="HATPase_C_sf"/>
</dbReference>
<dbReference type="Gene3D" id="1.25.40.10">
    <property type="entry name" value="Tetratricopeptide repeat domain"/>
    <property type="match status" value="1"/>
</dbReference>
<feature type="transmembrane region" description="Helical" evidence="9">
    <location>
        <begin position="299"/>
        <end position="320"/>
    </location>
</feature>
<dbReference type="Pfam" id="PF02518">
    <property type="entry name" value="HATPase_c"/>
    <property type="match status" value="1"/>
</dbReference>
<keyword evidence="9" id="KW-1133">Transmembrane helix</keyword>
<protein>
    <recommendedName>
        <fullName evidence="2">histidine kinase</fullName>
        <ecNumber evidence="2">2.7.13.3</ecNumber>
    </recommendedName>
</protein>
<dbReference type="InterPro" id="IPR011990">
    <property type="entry name" value="TPR-like_helical_dom_sf"/>
</dbReference>
<feature type="domain" description="Histidine kinase/HSP90-like ATPase" evidence="10">
    <location>
        <begin position="449"/>
        <end position="496"/>
    </location>
</feature>
<dbReference type="PANTHER" id="PTHR24421">
    <property type="entry name" value="NITRATE/NITRITE SENSOR PROTEIN NARX-RELATED"/>
    <property type="match status" value="1"/>
</dbReference>
<keyword evidence="5" id="KW-0547">Nucleotide-binding</keyword>
<sequence>MIAYVSYSSQGKNEEIISNLKKAQSIADRSNDTVIHAINYQLKAKYYHLNNDRSKAFKYALLANEYSRNKNPATYDNSLTILGDIAFQNGNYNSAISYYNEILQRGKERKIEPIYITEDYLSIALANARINEYEIAKQYYDSANLILKENHYSEVYFHNMVNGFFKMKNKQFKEAIELFDKEIKLLGYYNLLYIKKAEAFHHLGMKDSVIANLKIVEKNIDKQSIFYDYDSLKEYFPLKIKYSEGEVQDSIINEYAKFTENSLKGNKTLVIQESRHYSNISKLKNEKNKILEKERNIKIAFISLSIIFILLIIIIAFYYVNRKKRLELIFIKKEFETSKQERNRISQELHDDLGANFTSISLARKILESKLNLKDFKELEIIFRNTKDIYLKLTEIVWSMDNNNDKLLDLVLYTKKFLKEFLSDQNIGWNVIHSDQINKCDITLTTNERKQLFLSIKEIVNNSIKHSEATELTVDFQLTDTILTITITDNGKGFNTAIESVGNK</sequence>
<dbReference type="Proteomes" id="UP000672011">
    <property type="component" value="Chromosome"/>
</dbReference>
<gene>
    <name evidence="12" type="ORF">J9309_00890</name>
</gene>
<dbReference type="EMBL" id="CP072842">
    <property type="protein sequence ID" value="QTV05938.1"/>
    <property type="molecule type" value="Genomic_DNA"/>
</dbReference>
<evidence type="ECO:0000256" key="7">
    <source>
        <dbReference type="ARBA" id="ARBA00022840"/>
    </source>
</evidence>
<comment type="catalytic activity">
    <reaction evidence="1">
        <text>ATP + protein L-histidine = ADP + protein N-phospho-L-histidine.</text>
        <dbReference type="EC" id="2.7.13.3"/>
    </reaction>
</comment>
<evidence type="ECO:0000259" key="11">
    <source>
        <dbReference type="Pfam" id="PF07730"/>
    </source>
</evidence>
<keyword evidence="6" id="KW-0418">Kinase</keyword>
<dbReference type="InterPro" id="IPR050482">
    <property type="entry name" value="Sensor_HK_TwoCompSys"/>
</dbReference>
<evidence type="ECO:0000313" key="13">
    <source>
        <dbReference type="Proteomes" id="UP000672011"/>
    </source>
</evidence>
<name>A0ABX7XDF6_9FLAO</name>
<evidence type="ECO:0000259" key="10">
    <source>
        <dbReference type="Pfam" id="PF02518"/>
    </source>
</evidence>
<accession>A0ABX7XDF6</accession>